<keyword evidence="8" id="KW-1185">Reference proteome</keyword>
<organism evidence="7 8">
    <name type="scientific">Cellulomonas biazotea</name>
    <dbReference type="NCBI Taxonomy" id="1709"/>
    <lineage>
        <taxon>Bacteria</taxon>
        <taxon>Bacillati</taxon>
        <taxon>Actinomycetota</taxon>
        <taxon>Actinomycetes</taxon>
        <taxon>Micrococcales</taxon>
        <taxon>Cellulomonadaceae</taxon>
        <taxon>Cellulomonas</taxon>
    </lineage>
</organism>
<keyword evidence="5" id="KW-1133">Transmembrane helix</keyword>
<dbReference type="PROSITE" id="PS51109">
    <property type="entry name" value="G5"/>
    <property type="match status" value="1"/>
</dbReference>
<keyword evidence="3" id="KW-0378">Hydrolase</keyword>
<dbReference type="RefSeq" id="WP_281274851.1">
    <property type="nucleotide sequence ID" value="NZ_BIMR01000046.1"/>
</dbReference>
<dbReference type="CDD" id="cd13925">
    <property type="entry name" value="RPF"/>
    <property type="match status" value="1"/>
</dbReference>
<dbReference type="AlphaFoldDB" id="A0A402DNS6"/>
<dbReference type="SMART" id="SM01208">
    <property type="entry name" value="G5"/>
    <property type="match status" value="1"/>
</dbReference>
<feature type="domain" description="G5" evidence="6">
    <location>
        <begin position="235"/>
        <end position="315"/>
    </location>
</feature>
<feature type="region of interest" description="Disordered" evidence="4">
    <location>
        <begin position="314"/>
        <end position="334"/>
    </location>
</feature>
<evidence type="ECO:0000256" key="1">
    <source>
        <dbReference type="ARBA" id="ARBA00010830"/>
    </source>
</evidence>
<evidence type="ECO:0000313" key="8">
    <source>
        <dbReference type="Proteomes" id="UP000289954"/>
    </source>
</evidence>
<evidence type="ECO:0000256" key="4">
    <source>
        <dbReference type="SAM" id="MobiDB-lite"/>
    </source>
</evidence>
<dbReference type="EMBL" id="BIMR01000046">
    <property type="protein sequence ID" value="GCE75780.1"/>
    <property type="molecule type" value="Genomic_DNA"/>
</dbReference>
<evidence type="ECO:0000259" key="6">
    <source>
        <dbReference type="PROSITE" id="PS51109"/>
    </source>
</evidence>
<feature type="transmembrane region" description="Helical" evidence="5">
    <location>
        <begin position="48"/>
        <end position="68"/>
    </location>
</feature>
<comment type="caution">
    <text evidence="7">The sequence shown here is derived from an EMBL/GenBank/DDBJ whole genome shotgun (WGS) entry which is preliminary data.</text>
</comment>
<evidence type="ECO:0000256" key="3">
    <source>
        <dbReference type="ARBA" id="ARBA00022801"/>
    </source>
</evidence>
<dbReference type="Pfam" id="PF06737">
    <property type="entry name" value="Transglycosylas"/>
    <property type="match status" value="1"/>
</dbReference>
<sequence>MTFTTRNRSPFARRRTASPDTTGTPAETDQTGQVPATATKGLRSGRRLVPLVAATAVLLVAGATATYAKANKSVTLDVDGEITRVSTFAGSVDGLLADHGVQLGERDVVTPGGPLHEGAEVVVRHARQVTVALDGQEQPVWTTALTADEALDTLASRASDVALVASRSAAGGRPELALDLTLHGSADVLVDGQTLRTPDGDARVAQVLGELGITLNPLDRVSVKQTADGRVQVVVNRVVVQDVASTHEVPFATSDQQDDSLYTGQRKVAVAGVVGVRTLVERVTTVDGVETAREAVSDQVTQAPVDEVVKVGTKARPAATPKPAAASSGSTAAAGPITAGGDADSLNWAALAKCESGGNPTIVSSTGKYHGLYQFSVATWQAVGGAGLPSQASPEEQTARAKMLYNRSGAGQWPHCGKNLFS</sequence>
<comment type="similarity">
    <text evidence="1">Belongs to the transglycosylase family. Rpf subfamily.</text>
</comment>
<dbReference type="Gene3D" id="2.20.230.10">
    <property type="entry name" value="Resuscitation-promoting factor rpfb"/>
    <property type="match status" value="1"/>
</dbReference>
<evidence type="ECO:0000313" key="7">
    <source>
        <dbReference type="EMBL" id="GCE75780.1"/>
    </source>
</evidence>
<dbReference type="Proteomes" id="UP000289954">
    <property type="component" value="Unassembled WGS sequence"/>
</dbReference>
<dbReference type="Pfam" id="PF03990">
    <property type="entry name" value="DUF348"/>
    <property type="match status" value="3"/>
</dbReference>
<keyword evidence="5" id="KW-0812">Transmembrane</keyword>
<dbReference type="InterPro" id="IPR011098">
    <property type="entry name" value="G5_dom"/>
</dbReference>
<dbReference type="Gene3D" id="1.10.530.10">
    <property type="match status" value="1"/>
</dbReference>
<dbReference type="InterPro" id="IPR010618">
    <property type="entry name" value="RPF"/>
</dbReference>
<dbReference type="InterPro" id="IPR007137">
    <property type="entry name" value="DUF348"/>
</dbReference>
<dbReference type="GO" id="GO:0016787">
    <property type="term" value="F:hydrolase activity"/>
    <property type="evidence" value="ECO:0007669"/>
    <property type="project" value="UniProtKB-KW"/>
</dbReference>
<keyword evidence="5" id="KW-0472">Membrane</keyword>
<keyword evidence="2" id="KW-0732">Signal</keyword>
<name>A0A402DNS6_9CELL</name>
<evidence type="ECO:0000256" key="2">
    <source>
        <dbReference type="ARBA" id="ARBA00022729"/>
    </source>
</evidence>
<protein>
    <submittedName>
        <fullName evidence="7">Transglycosylase</fullName>
    </submittedName>
</protein>
<proteinExistence type="inferred from homology"/>
<evidence type="ECO:0000256" key="5">
    <source>
        <dbReference type="SAM" id="Phobius"/>
    </source>
</evidence>
<dbReference type="InterPro" id="IPR023346">
    <property type="entry name" value="Lysozyme-like_dom_sf"/>
</dbReference>
<feature type="compositionally biased region" description="Polar residues" evidence="4">
    <location>
        <begin position="18"/>
        <end position="36"/>
    </location>
</feature>
<feature type="region of interest" description="Disordered" evidence="4">
    <location>
        <begin position="1"/>
        <end position="41"/>
    </location>
</feature>
<reference evidence="7 8" key="1">
    <citation type="submission" date="2019-01" db="EMBL/GenBank/DDBJ databases">
        <title>Draft genome sequence of Cellulomonas takizawaensis strain TKZ-21.</title>
        <authorList>
            <person name="Yamamura H."/>
            <person name="Hayashi T."/>
            <person name="Hamada M."/>
            <person name="Serisawa Y."/>
            <person name="Matsuyama K."/>
            <person name="Nakagawa Y."/>
            <person name="Otoguro M."/>
            <person name="Yanagida F."/>
            <person name="Hayakawa M."/>
        </authorList>
    </citation>
    <scope>NUCLEOTIDE SEQUENCE [LARGE SCALE GENOMIC DNA]</scope>
    <source>
        <strain evidence="7 8">NBRC12680</strain>
    </source>
</reference>
<gene>
    <name evidence="7" type="ORF">CBZ_08360</name>
</gene>
<accession>A0A402DNS6</accession>
<dbReference type="Pfam" id="PF07501">
    <property type="entry name" value="G5"/>
    <property type="match status" value="1"/>
</dbReference>
<dbReference type="SUPFAM" id="SSF53955">
    <property type="entry name" value="Lysozyme-like"/>
    <property type="match status" value="1"/>
</dbReference>